<evidence type="ECO:0000256" key="2">
    <source>
        <dbReference type="ARBA" id="ARBA00022475"/>
    </source>
</evidence>
<dbReference type="GO" id="GO:0016500">
    <property type="term" value="F:protein-hormone receptor activity"/>
    <property type="evidence" value="ECO:0007669"/>
    <property type="project" value="InterPro"/>
</dbReference>
<keyword evidence="2" id="KW-1003">Cell membrane</keyword>
<feature type="transmembrane region" description="Helical" evidence="11">
    <location>
        <begin position="395"/>
        <end position="415"/>
    </location>
</feature>
<dbReference type="GeneTree" id="ENSGT00940000168013"/>
<evidence type="ECO:0000256" key="5">
    <source>
        <dbReference type="ARBA" id="ARBA00022737"/>
    </source>
</evidence>
<dbReference type="InParanoid" id="H2ZAE7"/>
<reference evidence="13" key="2">
    <citation type="submission" date="2025-08" db="UniProtKB">
        <authorList>
            <consortium name="Ensembl"/>
        </authorList>
    </citation>
    <scope>IDENTIFICATION</scope>
</reference>
<feature type="transmembrane region" description="Helical" evidence="11">
    <location>
        <begin position="266"/>
        <end position="287"/>
    </location>
</feature>
<dbReference type="Proteomes" id="UP000007875">
    <property type="component" value="Unassembled WGS sequence"/>
</dbReference>
<evidence type="ECO:0000256" key="10">
    <source>
        <dbReference type="ARBA" id="ARBA00023224"/>
    </source>
</evidence>
<evidence type="ECO:0000256" key="7">
    <source>
        <dbReference type="ARBA" id="ARBA00023040"/>
    </source>
</evidence>
<dbReference type="eggNOG" id="KOG2087">
    <property type="taxonomic scope" value="Eukaryota"/>
</dbReference>
<dbReference type="PROSITE" id="PS00237">
    <property type="entry name" value="G_PROTEIN_RECEP_F1_1"/>
    <property type="match status" value="1"/>
</dbReference>
<dbReference type="PANTHER" id="PTHR24372:SF74">
    <property type="entry name" value="LP13728P"/>
    <property type="match status" value="1"/>
</dbReference>
<feature type="domain" description="G-protein coupled receptors family 1 profile" evidence="12">
    <location>
        <begin position="152"/>
        <end position="412"/>
    </location>
</feature>
<dbReference type="InterPro" id="IPR032675">
    <property type="entry name" value="LRR_dom_sf"/>
</dbReference>
<keyword evidence="9" id="KW-0675">Receptor</keyword>
<dbReference type="Gene3D" id="1.20.1070.10">
    <property type="entry name" value="Rhodopsin 7-helix transmembrane proteins"/>
    <property type="match status" value="1"/>
</dbReference>
<dbReference type="GO" id="GO:0007189">
    <property type="term" value="P:adenylate cyclase-activating G protein-coupled receptor signaling pathway"/>
    <property type="evidence" value="ECO:0007669"/>
    <property type="project" value="TreeGrafter"/>
</dbReference>
<evidence type="ECO:0000313" key="13">
    <source>
        <dbReference type="Ensembl" id="ENSCSAVP00000014562.1"/>
    </source>
</evidence>
<dbReference type="AlphaFoldDB" id="H2ZAE7"/>
<dbReference type="OMA" id="DIMGHAI"/>
<dbReference type="Gene3D" id="3.80.10.10">
    <property type="entry name" value="Ribonuclease Inhibitor"/>
    <property type="match status" value="1"/>
</dbReference>
<dbReference type="HOGENOM" id="CLU_006130_1_2_1"/>
<evidence type="ECO:0000259" key="12">
    <source>
        <dbReference type="PROSITE" id="PS50262"/>
    </source>
</evidence>
<dbReference type="InterPro" id="IPR017452">
    <property type="entry name" value="GPCR_Rhodpsn_7TM"/>
</dbReference>
<feature type="transmembrane region" description="Helical" evidence="11">
    <location>
        <begin position="143"/>
        <end position="165"/>
    </location>
</feature>
<evidence type="ECO:0000256" key="1">
    <source>
        <dbReference type="ARBA" id="ARBA00004651"/>
    </source>
</evidence>
<evidence type="ECO:0000313" key="14">
    <source>
        <dbReference type="Proteomes" id="UP000007875"/>
    </source>
</evidence>
<dbReference type="InterPro" id="IPR002131">
    <property type="entry name" value="Gphrmn_rcpt_fam"/>
</dbReference>
<evidence type="ECO:0000256" key="8">
    <source>
        <dbReference type="ARBA" id="ARBA00023136"/>
    </source>
</evidence>
<evidence type="ECO:0000256" key="9">
    <source>
        <dbReference type="ARBA" id="ARBA00023170"/>
    </source>
</evidence>
<reference evidence="14" key="1">
    <citation type="submission" date="2003-08" db="EMBL/GenBank/DDBJ databases">
        <authorList>
            <person name="Birren B."/>
            <person name="Nusbaum C."/>
            <person name="Abebe A."/>
            <person name="Abouelleil A."/>
            <person name="Adekoya E."/>
            <person name="Ait-zahra M."/>
            <person name="Allen N."/>
            <person name="Allen T."/>
            <person name="An P."/>
            <person name="Anderson M."/>
            <person name="Anderson S."/>
            <person name="Arachchi H."/>
            <person name="Armbruster J."/>
            <person name="Bachantsang P."/>
            <person name="Baldwin J."/>
            <person name="Barry A."/>
            <person name="Bayul T."/>
            <person name="Blitshsteyn B."/>
            <person name="Bloom T."/>
            <person name="Blye J."/>
            <person name="Boguslavskiy L."/>
            <person name="Borowsky M."/>
            <person name="Boukhgalter B."/>
            <person name="Brunache A."/>
            <person name="Butler J."/>
            <person name="Calixte N."/>
            <person name="Calvo S."/>
            <person name="Camarata J."/>
            <person name="Campo K."/>
            <person name="Chang J."/>
            <person name="Cheshatsang Y."/>
            <person name="Citroen M."/>
            <person name="Collymore A."/>
            <person name="Considine T."/>
            <person name="Cook A."/>
            <person name="Cooke P."/>
            <person name="Corum B."/>
            <person name="Cuomo C."/>
            <person name="David R."/>
            <person name="Dawoe T."/>
            <person name="Degray S."/>
            <person name="Dodge S."/>
            <person name="Dooley K."/>
            <person name="Dorje P."/>
            <person name="Dorjee K."/>
            <person name="Dorris L."/>
            <person name="Duffey N."/>
            <person name="Dupes A."/>
            <person name="Elkins T."/>
            <person name="Engels R."/>
            <person name="Erickson J."/>
            <person name="Farina A."/>
            <person name="Faro S."/>
            <person name="Ferreira P."/>
            <person name="Fischer H."/>
            <person name="Fitzgerald M."/>
            <person name="Foley K."/>
            <person name="Gage D."/>
            <person name="Galagan J."/>
            <person name="Gearin G."/>
            <person name="Gnerre S."/>
            <person name="Gnirke A."/>
            <person name="Goyette A."/>
            <person name="Graham J."/>
            <person name="Grandbois E."/>
            <person name="Gyaltsen K."/>
            <person name="Hafez N."/>
            <person name="Hagopian D."/>
            <person name="Hagos B."/>
            <person name="Hall J."/>
            <person name="Hatcher B."/>
            <person name="Heller A."/>
            <person name="Higgins H."/>
            <person name="Honan T."/>
            <person name="Horn A."/>
            <person name="Houde N."/>
            <person name="Hughes L."/>
            <person name="Hulme W."/>
            <person name="Husby E."/>
            <person name="Iliev I."/>
            <person name="Jaffe D."/>
            <person name="Jones C."/>
            <person name="Kamal M."/>
            <person name="Kamat A."/>
            <person name="Kamvysselis M."/>
            <person name="Karlsson E."/>
            <person name="Kells C."/>
            <person name="Kieu A."/>
            <person name="Kisner P."/>
            <person name="Kodira C."/>
            <person name="Kulbokas E."/>
            <person name="Labutti K."/>
            <person name="Lama D."/>
            <person name="Landers T."/>
            <person name="Leger J."/>
            <person name="Levine S."/>
            <person name="Lewis D."/>
            <person name="Lewis T."/>
            <person name="Lindblad-toh K."/>
            <person name="Liu X."/>
            <person name="Lokyitsang T."/>
            <person name="Lokyitsang Y."/>
            <person name="Lucien O."/>
            <person name="Lui A."/>
            <person name="Ma L.J."/>
            <person name="Mabbitt R."/>
            <person name="Macdonald J."/>
            <person name="Maclean C."/>
            <person name="Major J."/>
            <person name="Manning J."/>
            <person name="Marabella R."/>
            <person name="Maru K."/>
            <person name="Matthews C."/>
            <person name="Mauceli E."/>
            <person name="Mccarthy M."/>
            <person name="Mcdonough S."/>
            <person name="Mcghee T."/>
            <person name="Meldrim J."/>
            <person name="Meneus L."/>
            <person name="Mesirov J."/>
            <person name="Mihalev A."/>
            <person name="Mihova T."/>
            <person name="Mikkelsen T."/>
            <person name="Mlenga V."/>
            <person name="Moru K."/>
            <person name="Mozes J."/>
            <person name="Mulrain L."/>
            <person name="Munson G."/>
            <person name="Naylor J."/>
            <person name="Newes C."/>
            <person name="Nguyen C."/>
            <person name="Nguyen N."/>
            <person name="Nguyen T."/>
            <person name="Nicol R."/>
            <person name="Nielsen C."/>
            <person name="Nizzari M."/>
            <person name="Norbu C."/>
            <person name="Norbu N."/>
            <person name="O'donnell P."/>
            <person name="Okoawo O."/>
            <person name="O'leary S."/>
            <person name="Omotosho B."/>
            <person name="O'neill K."/>
            <person name="Osman S."/>
            <person name="Parker S."/>
            <person name="Perrin D."/>
            <person name="Phunkhang P."/>
            <person name="Piqani B."/>
            <person name="Purcell S."/>
            <person name="Rachupka T."/>
            <person name="Ramasamy U."/>
            <person name="Rameau R."/>
            <person name="Ray V."/>
            <person name="Raymond C."/>
            <person name="Retta R."/>
            <person name="Richardson S."/>
            <person name="Rise C."/>
            <person name="Rodriguez J."/>
            <person name="Rogers J."/>
            <person name="Rogov P."/>
            <person name="Rutman M."/>
            <person name="Schupbach R."/>
            <person name="Seaman C."/>
            <person name="Settipalli S."/>
            <person name="Sharpe T."/>
            <person name="Sheridan J."/>
            <person name="Sherpa N."/>
            <person name="Shi J."/>
            <person name="Smirnov S."/>
            <person name="Smith C."/>
            <person name="Sougnez C."/>
            <person name="Spencer B."/>
            <person name="Stalker J."/>
            <person name="Stange-thomann N."/>
            <person name="Stavropoulos S."/>
            <person name="Stetson K."/>
            <person name="Stone C."/>
            <person name="Stone S."/>
            <person name="Stubbs M."/>
            <person name="Talamas J."/>
            <person name="Tchuinga P."/>
            <person name="Tenzing P."/>
            <person name="Tesfaye S."/>
            <person name="Theodore J."/>
            <person name="Thoulutsang Y."/>
            <person name="Topham K."/>
            <person name="Towey S."/>
            <person name="Tsamla T."/>
            <person name="Tsomo N."/>
            <person name="Vallee D."/>
            <person name="Vassiliev H."/>
            <person name="Venkataraman V."/>
            <person name="Vinson J."/>
            <person name="Vo A."/>
            <person name="Wade C."/>
            <person name="Wang S."/>
            <person name="Wangchuk T."/>
            <person name="Wangdi T."/>
            <person name="Whittaker C."/>
            <person name="Wilkinson J."/>
            <person name="Wu Y."/>
            <person name="Wyman D."/>
            <person name="Yadav S."/>
            <person name="Yang S."/>
            <person name="Yang X."/>
            <person name="Yeager S."/>
            <person name="Yee E."/>
            <person name="Young G."/>
            <person name="Zainoun J."/>
            <person name="Zembeck L."/>
            <person name="Zimmer A."/>
            <person name="Zody M."/>
            <person name="Lander E."/>
        </authorList>
    </citation>
    <scope>NUCLEOTIDE SEQUENCE [LARGE SCALE GENOMIC DNA]</scope>
</reference>
<keyword evidence="3" id="KW-0433">Leucine-rich repeat</keyword>
<dbReference type="InterPro" id="IPR000276">
    <property type="entry name" value="GPCR_Rhodpsn"/>
</dbReference>
<organism evidence="13 14">
    <name type="scientific">Ciona savignyi</name>
    <name type="common">Pacific transparent sea squirt</name>
    <dbReference type="NCBI Taxonomy" id="51511"/>
    <lineage>
        <taxon>Eukaryota</taxon>
        <taxon>Metazoa</taxon>
        <taxon>Chordata</taxon>
        <taxon>Tunicata</taxon>
        <taxon>Ascidiacea</taxon>
        <taxon>Phlebobranchia</taxon>
        <taxon>Cionidae</taxon>
        <taxon>Ciona</taxon>
    </lineage>
</organism>
<evidence type="ECO:0000256" key="3">
    <source>
        <dbReference type="ARBA" id="ARBA00022614"/>
    </source>
</evidence>
<dbReference type="PROSITE" id="PS50262">
    <property type="entry name" value="G_PROTEIN_RECEP_F1_2"/>
    <property type="match status" value="1"/>
</dbReference>
<feature type="transmembrane region" description="Helical" evidence="11">
    <location>
        <begin position="177"/>
        <end position="198"/>
    </location>
</feature>
<evidence type="ECO:0000256" key="6">
    <source>
        <dbReference type="ARBA" id="ARBA00022989"/>
    </source>
</evidence>
<dbReference type="PRINTS" id="PR00237">
    <property type="entry name" value="GPCRRHODOPSN"/>
</dbReference>
<feature type="transmembrane region" description="Helical" evidence="11">
    <location>
        <begin position="225"/>
        <end position="246"/>
    </location>
</feature>
<keyword evidence="8 11" id="KW-0472">Membrane</keyword>
<keyword evidence="7" id="KW-0297">G-protein coupled receptor</keyword>
<dbReference type="Ensembl" id="ENSCSAVT00000014728.1">
    <property type="protein sequence ID" value="ENSCSAVP00000014562.1"/>
    <property type="gene ID" value="ENSCSAVG00000008518.1"/>
</dbReference>
<dbReference type="STRING" id="51511.ENSCSAVP00000014562"/>
<feature type="transmembrane region" description="Helical" evidence="11">
    <location>
        <begin position="360"/>
        <end position="383"/>
    </location>
</feature>
<comment type="subcellular location">
    <subcellularLocation>
        <location evidence="1">Cell membrane</location>
        <topology evidence="1">Multi-pass membrane protein</topology>
    </subcellularLocation>
</comment>
<dbReference type="Pfam" id="PF00001">
    <property type="entry name" value="7tm_1"/>
    <property type="match status" value="1"/>
</dbReference>
<sequence length="417" mass="45839">SIAKTSVMRLPTIGLDKLQELNAFSTPYLVRFPASDQLPSLHKALLTYPFHCCALKSDYGFGQIYRNEESSDAEGLVDCNADDDVTSVRIVPSIPSSNTLESVDSFPETPVMHNASIHCSPVPDLFNPCEDLLGSPGIVAVSWSVACLAVVGNFFVIFMLLAVACDRTRAQQRHLSVPKFLILNLAIGDFFMGIYLFILTAMDSRSSGSYYKFGVEWQSGGGCDVAGFISIFASQLSVFTLSVISLERWYAIRYAIQLDKRMTLRCGRIVMSVGWLVAIMLAALPLMNVNSYRKTAICLPMDVQDLPGKVYVAALLSIDICAFVLVVGSLISLFFSPYSSEGCYGVMDRRKTDARVAKRMAVLVFTDFACFFPICFFSLFALAGLPLLSMSTAKVLLITCFPFNACCNPFLYAILTK</sequence>
<feature type="transmembrane region" description="Helical" evidence="11">
    <location>
        <begin position="310"/>
        <end position="339"/>
    </location>
</feature>
<accession>H2ZAE7</accession>
<dbReference type="PRINTS" id="PR00373">
    <property type="entry name" value="GLYCHORMONER"/>
</dbReference>
<evidence type="ECO:0000256" key="11">
    <source>
        <dbReference type="SAM" id="Phobius"/>
    </source>
</evidence>
<keyword evidence="5" id="KW-0677">Repeat</keyword>
<dbReference type="PANTHER" id="PTHR24372">
    <property type="entry name" value="GLYCOPROTEIN HORMONE RECEPTOR"/>
    <property type="match status" value="1"/>
</dbReference>
<keyword evidence="6 11" id="KW-1133">Transmembrane helix</keyword>
<dbReference type="GO" id="GO:0009755">
    <property type="term" value="P:hormone-mediated signaling pathway"/>
    <property type="evidence" value="ECO:0007669"/>
    <property type="project" value="TreeGrafter"/>
</dbReference>
<protein>
    <recommendedName>
        <fullName evidence="12">G-protein coupled receptors family 1 profile domain-containing protein</fullName>
    </recommendedName>
</protein>
<dbReference type="GO" id="GO:0008528">
    <property type="term" value="F:G protein-coupled peptide receptor activity"/>
    <property type="evidence" value="ECO:0007669"/>
    <property type="project" value="TreeGrafter"/>
</dbReference>
<dbReference type="GO" id="GO:0005886">
    <property type="term" value="C:plasma membrane"/>
    <property type="evidence" value="ECO:0007669"/>
    <property type="project" value="UniProtKB-SubCell"/>
</dbReference>
<proteinExistence type="predicted"/>
<reference evidence="13" key="3">
    <citation type="submission" date="2025-09" db="UniProtKB">
        <authorList>
            <consortium name="Ensembl"/>
        </authorList>
    </citation>
    <scope>IDENTIFICATION</scope>
</reference>
<name>H2ZAE7_CIOSA</name>
<dbReference type="SUPFAM" id="SSF81321">
    <property type="entry name" value="Family A G protein-coupled receptor-like"/>
    <property type="match status" value="1"/>
</dbReference>
<keyword evidence="14" id="KW-1185">Reference proteome</keyword>
<keyword evidence="4 11" id="KW-0812">Transmembrane</keyword>
<evidence type="ECO:0000256" key="4">
    <source>
        <dbReference type="ARBA" id="ARBA00022692"/>
    </source>
</evidence>
<keyword evidence="10" id="KW-0807">Transducer</keyword>